<dbReference type="Pfam" id="PF13358">
    <property type="entry name" value="DDE_3"/>
    <property type="match status" value="1"/>
</dbReference>
<keyword evidence="1" id="KW-0472">Membrane</keyword>
<dbReference type="InterPro" id="IPR052338">
    <property type="entry name" value="Transposase_5"/>
</dbReference>
<accession>A0A8X6RWS6</accession>
<dbReference type="GO" id="GO:0003676">
    <property type="term" value="F:nucleic acid binding"/>
    <property type="evidence" value="ECO:0007669"/>
    <property type="project" value="InterPro"/>
</dbReference>
<dbReference type="EMBL" id="BMAU01021203">
    <property type="protein sequence ID" value="GFX98856.1"/>
    <property type="molecule type" value="Genomic_DNA"/>
</dbReference>
<dbReference type="Gene3D" id="3.30.420.10">
    <property type="entry name" value="Ribonuclease H-like superfamily/Ribonuclease H"/>
    <property type="match status" value="1"/>
</dbReference>
<dbReference type="InterPro" id="IPR038717">
    <property type="entry name" value="Tc1-like_DDE_dom"/>
</dbReference>
<proteinExistence type="predicted"/>
<protein>
    <submittedName>
        <fullName evidence="3">Transposable element Tcb2 transposase</fullName>
    </submittedName>
</protein>
<sequence>MRGTVKHVGGSIMVWGFMAVTGVRNVVIIDGKRNQYSYLNILKNNLSQSASKLGLDESFPLQQDNDPKHTARVVREWLLYNVRKQVKTPPQSAELNPIKHLWYYLDRQIRKQEIKTKNDFKKSPFGGVAENTIFCHSKFTKISAI</sequence>
<evidence type="ECO:0000313" key="4">
    <source>
        <dbReference type="Proteomes" id="UP000887159"/>
    </source>
</evidence>
<evidence type="ECO:0000313" key="3">
    <source>
        <dbReference type="EMBL" id="GFX98856.1"/>
    </source>
</evidence>
<keyword evidence="1" id="KW-1133">Transmembrane helix</keyword>
<reference evidence="3" key="1">
    <citation type="submission" date="2020-08" db="EMBL/GenBank/DDBJ databases">
        <title>Multicomponent nature underlies the extraordinary mechanical properties of spider dragline silk.</title>
        <authorList>
            <person name="Kono N."/>
            <person name="Nakamura H."/>
            <person name="Mori M."/>
            <person name="Yoshida Y."/>
            <person name="Ohtoshi R."/>
            <person name="Malay A.D."/>
            <person name="Moran D.A.P."/>
            <person name="Tomita M."/>
            <person name="Numata K."/>
            <person name="Arakawa K."/>
        </authorList>
    </citation>
    <scope>NUCLEOTIDE SEQUENCE</scope>
</reference>
<dbReference type="PANTHER" id="PTHR23022:SF135">
    <property type="entry name" value="SI:DKEY-77F5.3"/>
    <property type="match status" value="1"/>
</dbReference>
<name>A0A8X6RWS6_TRICX</name>
<evidence type="ECO:0000256" key="1">
    <source>
        <dbReference type="SAM" id="Phobius"/>
    </source>
</evidence>
<comment type="caution">
    <text evidence="3">The sequence shown here is derived from an EMBL/GenBank/DDBJ whole genome shotgun (WGS) entry which is preliminary data.</text>
</comment>
<dbReference type="InterPro" id="IPR036397">
    <property type="entry name" value="RNaseH_sf"/>
</dbReference>
<feature type="transmembrane region" description="Helical" evidence="1">
    <location>
        <begin position="12"/>
        <end position="29"/>
    </location>
</feature>
<dbReference type="PANTHER" id="PTHR23022">
    <property type="entry name" value="TRANSPOSABLE ELEMENT-RELATED"/>
    <property type="match status" value="1"/>
</dbReference>
<keyword evidence="4" id="KW-1185">Reference proteome</keyword>
<feature type="domain" description="Tc1-like transposase DDE" evidence="2">
    <location>
        <begin position="9"/>
        <end position="120"/>
    </location>
</feature>
<dbReference type="AlphaFoldDB" id="A0A8X6RWS6"/>
<dbReference type="Proteomes" id="UP000887159">
    <property type="component" value="Unassembled WGS sequence"/>
</dbReference>
<organism evidence="3 4">
    <name type="scientific">Trichonephila clavipes</name>
    <name type="common">Golden silk orbweaver</name>
    <name type="synonym">Nephila clavipes</name>
    <dbReference type="NCBI Taxonomy" id="2585209"/>
    <lineage>
        <taxon>Eukaryota</taxon>
        <taxon>Metazoa</taxon>
        <taxon>Ecdysozoa</taxon>
        <taxon>Arthropoda</taxon>
        <taxon>Chelicerata</taxon>
        <taxon>Arachnida</taxon>
        <taxon>Araneae</taxon>
        <taxon>Araneomorphae</taxon>
        <taxon>Entelegynae</taxon>
        <taxon>Araneoidea</taxon>
        <taxon>Nephilidae</taxon>
        <taxon>Trichonephila</taxon>
    </lineage>
</organism>
<keyword evidence="1" id="KW-0812">Transmembrane</keyword>
<gene>
    <name evidence="3" type="ORF">TNCV_1504321</name>
</gene>
<evidence type="ECO:0000259" key="2">
    <source>
        <dbReference type="Pfam" id="PF13358"/>
    </source>
</evidence>